<feature type="chain" id="PRO_5046529490" evidence="16">
    <location>
        <begin position="20"/>
        <end position="2183"/>
    </location>
</feature>
<feature type="region of interest" description="Disordered" evidence="14">
    <location>
        <begin position="2130"/>
        <end position="2154"/>
    </location>
</feature>
<comment type="subcellular location">
    <subcellularLocation>
        <location evidence="1">Membrane</location>
        <topology evidence="1">Single-pass membrane protein</topology>
    </subcellularLocation>
</comment>
<dbReference type="InterPro" id="IPR051221">
    <property type="entry name" value="LDLR-related"/>
</dbReference>
<dbReference type="InterPro" id="IPR000152">
    <property type="entry name" value="EGF-type_Asp/Asn_hydroxyl_site"/>
</dbReference>
<dbReference type="Pfam" id="PF07645">
    <property type="entry name" value="EGF_CA"/>
    <property type="match status" value="2"/>
</dbReference>
<dbReference type="InterPro" id="IPR018097">
    <property type="entry name" value="EGF_Ca-bd_CS"/>
</dbReference>
<feature type="disulfide bond" evidence="12">
    <location>
        <begin position="90"/>
        <end position="108"/>
    </location>
</feature>
<feature type="disulfide bond" evidence="11">
    <location>
        <begin position="2080"/>
        <end position="2089"/>
    </location>
</feature>
<keyword evidence="3" id="KW-0254">Endocytosis</keyword>
<feature type="disulfide bond" evidence="12">
    <location>
        <begin position="1069"/>
        <end position="1087"/>
    </location>
</feature>
<dbReference type="PROSITE" id="PS50068">
    <property type="entry name" value="LDLRA_2"/>
    <property type="match status" value="13"/>
</dbReference>
<proteinExistence type="predicted"/>
<dbReference type="Pfam" id="PF00057">
    <property type="entry name" value="Ldl_recept_a"/>
    <property type="match status" value="11"/>
</dbReference>
<keyword evidence="6 15" id="KW-1133">Transmembrane helix</keyword>
<feature type="disulfide bond" evidence="12">
    <location>
        <begin position="963"/>
        <end position="978"/>
    </location>
</feature>
<evidence type="ECO:0000256" key="9">
    <source>
        <dbReference type="ARBA" id="ARBA00023170"/>
    </source>
</evidence>
<evidence type="ECO:0000256" key="15">
    <source>
        <dbReference type="SAM" id="Phobius"/>
    </source>
</evidence>
<feature type="disulfide bond" evidence="12">
    <location>
        <begin position="44"/>
        <end position="56"/>
    </location>
</feature>
<dbReference type="InterPro" id="IPR011042">
    <property type="entry name" value="6-blade_b-propeller_TolB-like"/>
</dbReference>
<evidence type="ECO:0000256" key="6">
    <source>
        <dbReference type="ARBA" id="ARBA00022989"/>
    </source>
</evidence>
<gene>
    <name evidence="19" type="primary">LOC110070575</name>
</gene>
<keyword evidence="4 15" id="KW-0812">Transmembrane</keyword>
<feature type="repeat" description="LDL-receptor class B" evidence="13">
    <location>
        <begin position="439"/>
        <end position="484"/>
    </location>
</feature>
<feature type="compositionally biased region" description="Low complexity" evidence="14">
    <location>
        <begin position="1992"/>
        <end position="2026"/>
    </location>
</feature>
<evidence type="ECO:0000256" key="2">
    <source>
        <dbReference type="ARBA" id="ARBA00022536"/>
    </source>
</evidence>
<dbReference type="SMART" id="SM00135">
    <property type="entry name" value="LY"/>
    <property type="match status" value="11"/>
</dbReference>
<dbReference type="SUPFAM" id="SSF57196">
    <property type="entry name" value="EGF/Laminin"/>
    <property type="match status" value="4"/>
</dbReference>
<feature type="repeat" description="LDL-receptor class B" evidence="13">
    <location>
        <begin position="1474"/>
        <end position="1516"/>
    </location>
</feature>
<dbReference type="PANTHER" id="PTHR22722">
    <property type="entry name" value="LOW-DENSITY LIPOPROTEIN RECEPTOR-RELATED PROTEIN 2-RELATED"/>
    <property type="match status" value="1"/>
</dbReference>
<evidence type="ECO:0000256" key="8">
    <source>
        <dbReference type="ARBA" id="ARBA00023157"/>
    </source>
</evidence>
<feature type="compositionally biased region" description="Low complexity" evidence="14">
    <location>
        <begin position="903"/>
        <end position="927"/>
    </location>
</feature>
<dbReference type="SUPFAM" id="SSF57424">
    <property type="entry name" value="LDL receptor-like module"/>
    <property type="match status" value="13"/>
</dbReference>
<feature type="disulfide bond" evidence="12">
    <location>
        <begin position="166"/>
        <end position="184"/>
    </location>
</feature>
<dbReference type="InterPro" id="IPR049883">
    <property type="entry name" value="NOTCH1_EGF-like"/>
</dbReference>
<reference evidence="18" key="1">
    <citation type="submission" date="2025-05" db="UniProtKB">
        <authorList>
            <consortium name="RefSeq"/>
        </authorList>
    </citation>
    <scope>NUCLEOTIDE SEQUENCE [LARGE SCALE GENOMIC DNA]</scope>
</reference>
<feature type="disulfide bond" evidence="12">
    <location>
        <begin position="1042"/>
        <end position="1057"/>
    </location>
</feature>
<evidence type="ECO:0000256" key="11">
    <source>
        <dbReference type="PROSITE-ProRule" id="PRU00076"/>
    </source>
</evidence>
<evidence type="ECO:0000256" key="14">
    <source>
        <dbReference type="SAM" id="MobiDB-lite"/>
    </source>
</evidence>
<feature type="transmembrane region" description="Helical" evidence="15">
    <location>
        <begin position="2101"/>
        <end position="2122"/>
    </location>
</feature>
<feature type="repeat" description="LDL-receptor class B" evidence="13">
    <location>
        <begin position="1701"/>
        <end position="1743"/>
    </location>
</feature>
<dbReference type="PROSITE" id="PS00010">
    <property type="entry name" value="ASX_HYDROXYL"/>
    <property type="match status" value="2"/>
</dbReference>
<dbReference type="PRINTS" id="PR00261">
    <property type="entry name" value="LDLRECEPTOR"/>
</dbReference>
<feature type="disulfide bond" evidence="12">
    <location>
        <begin position="178"/>
        <end position="193"/>
    </location>
</feature>
<feature type="region of interest" description="Disordered" evidence="14">
    <location>
        <begin position="891"/>
        <end position="931"/>
    </location>
</feature>
<feature type="disulfide bond" evidence="12">
    <location>
        <begin position="1943"/>
        <end position="1958"/>
    </location>
</feature>
<comment type="caution">
    <text evidence="11">Lacks conserved residue(s) required for the propagation of feature annotation.</text>
</comment>
<evidence type="ECO:0000313" key="18">
    <source>
        <dbReference type="Proteomes" id="UP001652642"/>
    </source>
</evidence>
<evidence type="ECO:0000256" key="4">
    <source>
        <dbReference type="ARBA" id="ARBA00022692"/>
    </source>
</evidence>
<feature type="compositionally biased region" description="Low complexity" evidence="14">
    <location>
        <begin position="2132"/>
        <end position="2141"/>
    </location>
</feature>
<feature type="disulfide bond" evidence="12">
    <location>
        <begin position="1003"/>
        <end position="1018"/>
    </location>
</feature>
<dbReference type="InterPro" id="IPR000033">
    <property type="entry name" value="LDLR_classB_rpt"/>
</dbReference>
<feature type="disulfide bond" evidence="12">
    <location>
        <begin position="139"/>
        <end position="154"/>
    </location>
</feature>
<feature type="domain" description="EGF-like" evidence="17">
    <location>
        <begin position="2054"/>
        <end position="2090"/>
    </location>
</feature>
<dbReference type="RefSeq" id="XP_072847960.1">
    <property type="nucleotide sequence ID" value="XM_072991859.1"/>
</dbReference>
<keyword evidence="2 11" id="KW-0245">EGF-like domain</keyword>
<evidence type="ECO:0000256" key="13">
    <source>
        <dbReference type="PROSITE-ProRule" id="PRU00461"/>
    </source>
</evidence>
<feature type="signal peptide" evidence="16">
    <location>
        <begin position="1"/>
        <end position="19"/>
    </location>
</feature>
<keyword evidence="18" id="KW-1185">Reference proteome</keyword>
<dbReference type="Gene3D" id="2.120.10.30">
    <property type="entry name" value="TolB, C-terminal domain"/>
    <property type="match status" value="4"/>
</dbReference>
<dbReference type="PROSITE" id="PS00022">
    <property type="entry name" value="EGF_1"/>
    <property type="match status" value="1"/>
</dbReference>
<dbReference type="Gene3D" id="4.10.400.10">
    <property type="entry name" value="Low-density Lipoprotein Receptor"/>
    <property type="match status" value="12"/>
</dbReference>
<dbReference type="Pfam" id="PF14670">
    <property type="entry name" value="FXa_inhibition"/>
    <property type="match status" value="1"/>
</dbReference>
<evidence type="ECO:0000256" key="5">
    <source>
        <dbReference type="ARBA" id="ARBA00022737"/>
    </source>
</evidence>
<dbReference type="Gene3D" id="2.10.25.10">
    <property type="entry name" value="Laminin"/>
    <property type="match status" value="5"/>
</dbReference>
<feature type="disulfide bond" evidence="12">
    <location>
        <begin position="1161"/>
        <end position="1176"/>
    </location>
</feature>
<keyword evidence="16" id="KW-0732">Signal</keyword>
<feature type="compositionally biased region" description="Polar residues" evidence="14">
    <location>
        <begin position="891"/>
        <end position="902"/>
    </location>
</feature>
<evidence type="ECO:0000256" key="12">
    <source>
        <dbReference type="PROSITE-ProRule" id="PRU00124"/>
    </source>
</evidence>
<evidence type="ECO:0000256" key="1">
    <source>
        <dbReference type="ARBA" id="ARBA00004167"/>
    </source>
</evidence>
<evidence type="ECO:0000256" key="3">
    <source>
        <dbReference type="ARBA" id="ARBA00022583"/>
    </source>
</evidence>
<feature type="disulfide bond" evidence="12">
    <location>
        <begin position="1062"/>
        <end position="1074"/>
    </location>
</feature>
<dbReference type="InterPro" id="IPR000742">
    <property type="entry name" value="EGF"/>
</dbReference>
<dbReference type="SUPFAM" id="SSF63825">
    <property type="entry name" value="YWTD domain"/>
    <property type="match status" value="4"/>
</dbReference>
<feature type="domain" description="EGF-like" evidence="17">
    <location>
        <begin position="272"/>
        <end position="311"/>
    </location>
</feature>
<dbReference type="SUPFAM" id="SSF57184">
    <property type="entry name" value="Growth factor receptor domain"/>
    <property type="match status" value="1"/>
</dbReference>
<feature type="compositionally biased region" description="Polar residues" evidence="14">
    <location>
        <begin position="1959"/>
        <end position="1972"/>
    </location>
</feature>
<feature type="disulfide bond" evidence="12">
    <location>
        <begin position="102"/>
        <end position="117"/>
    </location>
</feature>
<dbReference type="PROSITE" id="PS51120">
    <property type="entry name" value="LDLRB"/>
    <property type="match status" value="4"/>
</dbReference>
<dbReference type="PROSITE" id="PS01186">
    <property type="entry name" value="EGF_2"/>
    <property type="match status" value="3"/>
</dbReference>
<feature type="repeat" description="LDL-receptor class B" evidence="13">
    <location>
        <begin position="1430"/>
        <end position="1473"/>
    </location>
</feature>
<dbReference type="PROSITE" id="PS01187">
    <property type="entry name" value="EGF_CA"/>
    <property type="match status" value="2"/>
</dbReference>
<dbReference type="Proteomes" id="UP001652642">
    <property type="component" value="Chromosome 2"/>
</dbReference>
<organism evidence="18 19">
    <name type="scientific">Pogona vitticeps</name>
    <name type="common">central bearded dragon</name>
    <dbReference type="NCBI Taxonomy" id="103695"/>
    <lineage>
        <taxon>Eukaryota</taxon>
        <taxon>Metazoa</taxon>
        <taxon>Chordata</taxon>
        <taxon>Craniata</taxon>
        <taxon>Vertebrata</taxon>
        <taxon>Euteleostomi</taxon>
        <taxon>Lepidosauria</taxon>
        <taxon>Squamata</taxon>
        <taxon>Bifurcata</taxon>
        <taxon>Unidentata</taxon>
        <taxon>Episquamata</taxon>
        <taxon>Toxicofera</taxon>
        <taxon>Iguania</taxon>
        <taxon>Acrodonta</taxon>
        <taxon>Agamidae</taxon>
        <taxon>Amphibolurinae</taxon>
        <taxon>Pogona</taxon>
    </lineage>
</organism>
<feature type="region of interest" description="Disordered" evidence="14">
    <location>
        <begin position="1957"/>
        <end position="2057"/>
    </location>
</feature>
<keyword evidence="7 15" id="KW-0472">Membrane</keyword>
<evidence type="ECO:0000256" key="7">
    <source>
        <dbReference type="ARBA" id="ARBA00023136"/>
    </source>
</evidence>
<accession>A0ABM5FRF1</accession>
<dbReference type="SMART" id="SM00181">
    <property type="entry name" value="EGF"/>
    <property type="match status" value="11"/>
</dbReference>
<dbReference type="PANTHER" id="PTHR22722:SF12">
    <property type="entry name" value="EGF-LIKE DOMAIN-CONTAINING PROTEIN"/>
    <property type="match status" value="1"/>
</dbReference>
<dbReference type="InterPro" id="IPR002172">
    <property type="entry name" value="LDrepeatLR_classA_rpt"/>
</dbReference>
<feature type="disulfide bond" evidence="12">
    <location>
        <begin position="196"/>
        <end position="208"/>
    </location>
</feature>
<dbReference type="SMART" id="SM00192">
    <property type="entry name" value="LDLa"/>
    <property type="match status" value="13"/>
</dbReference>
<dbReference type="SMART" id="SM00179">
    <property type="entry name" value="EGF_CA"/>
    <property type="match status" value="3"/>
</dbReference>
<dbReference type="PROSITE" id="PS50026">
    <property type="entry name" value="EGF_3"/>
    <property type="match status" value="2"/>
</dbReference>
<keyword evidence="9" id="KW-0675">Receptor</keyword>
<reference evidence="19" key="2">
    <citation type="submission" date="2025-08" db="UniProtKB">
        <authorList>
            <consortium name="RefSeq"/>
        </authorList>
    </citation>
    <scope>IDENTIFICATION</scope>
</reference>
<dbReference type="CDD" id="cd00054">
    <property type="entry name" value="EGF_CA"/>
    <property type="match status" value="2"/>
</dbReference>
<evidence type="ECO:0000259" key="17">
    <source>
        <dbReference type="PROSITE" id="PS50026"/>
    </source>
</evidence>
<keyword evidence="5" id="KW-0677">Repeat</keyword>
<dbReference type="PROSITE" id="PS01209">
    <property type="entry name" value="LDLRA_1"/>
    <property type="match status" value="7"/>
</dbReference>
<dbReference type="GeneID" id="110070575"/>
<dbReference type="Pfam" id="PF00058">
    <property type="entry name" value="Ldl_recept_b"/>
    <property type="match status" value="1"/>
</dbReference>
<dbReference type="InterPro" id="IPR001881">
    <property type="entry name" value="EGF-like_Ca-bd_dom"/>
</dbReference>
<dbReference type="InterPro" id="IPR023415">
    <property type="entry name" value="LDLR_class-A_CS"/>
</dbReference>
<dbReference type="InterPro" id="IPR009030">
    <property type="entry name" value="Growth_fac_rcpt_cys_sf"/>
</dbReference>
<keyword evidence="8 11" id="KW-1015">Disulfide bond</keyword>
<feature type="disulfide bond" evidence="12">
    <location>
        <begin position="159"/>
        <end position="171"/>
    </location>
</feature>
<feature type="disulfide bond" evidence="12">
    <location>
        <begin position="1120"/>
        <end position="1135"/>
    </location>
</feature>
<evidence type="ECO:0000256" key="16">
    <source>
        <dbReference type="SAM" id="SignalP"/>
    </source>
</evidence>
<feature type="disulfide bond" evidence="12">
    <location>
        <begin position="1101"/>
        <end position="1113"/>
    </location>
</feature>
<evidence type="ECO:0000313" key="19">
    <source>
        <dbReference type="RefSeq" id="XP_072847960.1"/>
    </source>
</evidence>
<evidence type="ECO:0000256" key="10">
    <source>
        <dbReference type="ARBA" id="ARBA00023180"/>
    </source>
</evidence>
<dbReference type="CDD" id="cd00112">
    <property type="entry name" value="LDLa"/>
    <property type="match status" value="13"/>
</dbReference>
<sequence>MGRLRLQIVLLLAAAGSWCYWMPAPGELLVSDHTAFAPPAGTSCNTSLQAGCGDKCIPLTWLCNGEQDCPDGSDENCDEECRGAPNAWQCNDGKCIDVTWLCDGISDCMDGSDEKNCACARKKLPCRGTNQCINPWEWCDQHKDCEDGSDEANCPLNNCLPGQWQCKNKICIMEDWKCNGIDDCGDNSDEEVCVSCPEGMTHCDKGKCILNSLMCNGVTDCLDGTDEPRTCGNKCSLSNGGCMDTCADTFWGVRCSCSPGWSLDATGQNCTDVDECAMAYSPCSQLCNNTVGSFSCDCVQGYRLSNKTACEATGGATKILLGVGHELALLDMKTLSLEPLVSTDTKPASVAYDLSRKTYYWISEEYKLHVFMFGKNETLLYQDISGINSISVDRFTGQLYWASSSPDAIFAGLSDGRGYVKILEKEMMPEQLITFPEKRYMYWVNRGGKGRTVIEAAGMDGSDRHVLTVVTMEEPVGLTLDPITSRLYWISEYKKSIETIKVDGTGRYTFPEMLAKEEDLLGLAVFGNGFFWADKKKLAYSSRTSPSISVLLNSSVSSFAVLLELQQPHSNTASCSPGSCSHICLPSPVHSKGYKCACPEGIFLLPSGECAELNVLYSTTNQIYQLQIGRQGQVLQQQQGLLQAWPDSIYLQDMDWKRGFIYWTDDKGELVRFHKETKAKLVIPTNSPVCAASVDLPSGDVYWLTCERTQIMVTSFSGMMTKLLYQVAGKDIIQHLFLDWQRASLYWLETGKSIQRMDLDGRNIREVWNETLTEEVLLTLDSSSSSFLWTSKEMELKILNLVTRRAYNLKENWTHEVAAAYGPYLVTVNKTALTLWNRRLMAPSAVHVANVRKAMFFFNTDAETGQTVPVVQPAVIWTAVLLPPKTTTKAVPQTAQTRATSSKRTVLPTTTKTTTTTTTTAPTTAKPTRQRTTRTTVLATLACGWAEFSCRNGEECVPYEYRCDTEEDCADGSDEDHCDEFCSETGMFQCASDKRCINKRYLCDGVSHCYDGSDESNCWVPKLECAIHCDSGTRCVPQSFVCDGSPDCADGADEVGCVKVSCMEEEFQCQSGQCIPLPFHCDGVHDCEDHSDEDCPLPHVCLSGHKCPGSGECIPKEWLCDGEMDCTDQSDEWDCPPKLQCGPNQWRCKSLTECIPSSWFCDGEPDCKDKSDEMDCKPRQCEDYEFQCGEVCINYTLVCNGRLNCPGGLDEGGRCVVPCQKPCSQICYQSPQGPRCACHQGFRLRSDQHVCKDINECKELPEEKCSQTCINTNGSYNCTCHPGYLLEPDGHTCKVIGSKPVLLVTIQFYLIQYGLRSMEENIILTMDKDLVIFSIDYDLVEKKIFWMDLNAESIKWMNTKSKQKGTLVKGIKSDSIAVDWVGRNLYWTDGIAGQILATQLNGTWRGKPEYTVVLDYLGQPRSLALHPLEGLMYWCEIGVDPKIQKAGMDGSSKEVLIDEVLGWPTSIALDLLSGKIFWSDDKFHCIGSASLDGTNIKVFELSEIHTPFSLTVFEDSIYWSDIKMRSVQRLNKRTGKKRSSLLKPRGQPYGLKVMHEVLQPAAVNPCVQRGCSHLCLLDPGKRGSCRCPVGLVLSGDKKTCIPLEESAFMLLVAQTTVTQVYLENLRPIVGQEPLPEHNSLPMTNVTRLTAADYSVRDTALYFSEGRFIKVLNMKNPGRVSLKELLPVQGTVVSLALDWLSGNIYWIDNMHPSVRVANLDSRYVHVVIADGLSRPASVVLHPPTAAMCITDHGFENGLPGPMIECASMDGSGRKVLWRRTQAPVGLTIVDGGTRLYWASQAKGTVETIKTDGSQYRLLRRQLHDLVLFTAGEGMMIWTTHSHNSAARVWHSSLASEESWWFPMNQQLVDIKIYSKVSQQGSNACSVKNGGCSHICLPTPHGRRCRCSLGFVLQHGTECIRVPRCLEPFHACKDHSACIAKGKVCDGSIDCPDRSDEANCTGVSSKKLPSTNPSWPMLPTKRYPVKSKTMAPVTKSTPTTRTRQPPSRKVTKPRTTTPSTTTRTLPSRRVQKTSSSVVKQGGDRPEMHANLETGLETPRCSSDTCNMRGDCVVEGSRAKCRCMLGYTGHYCEEEESKSTAGSVALSIVAILLIAMTAGAMYLYFRKRRTRERSSSTGSSKTLTIYQKDSEPESDNFVEDETCINRAYNPEQELSSPLKTDTGANV</sequence>
<feature type="disulfide bond" evidence="12">
    <location>
        <begin position="203"/>
        <end position="221"/>
    </location>
</feature>
<protein>
    <submittedName>
        <fullName evidence="19">Uncharacterized protein isoform X1</fullName>
    </submittedName>
</protein>
<dbReference type="Gene3D" id="4.10.1220.10">
    <property type="entry name" value="EGF-type module"/>
    <property type="match status" value="1"/>
</dbReference>
<keyword evidence="10" id="KW-0325">Glycoprotein</keyword>
<dbReference type="InterPro" id="IPR036055">
    <property type="entry name" value="LDL_receptor-like_sf"/>
</dbReference>
<name>A0ABM5FRF1_9SAUR</name>